<feature type="region of interest" description="Disordered" evidence="9">
    <location>
        <begin position="145"/>
        <end position="247"/>
    </location>
</feature>
<evidence type="ECO:0000256" key="4">
    <source>
        <dbReference type="ARBA" id="ARBA00022927"/>
    </source>
</evidence>
<dbReference type="InterPro" id="IPR024882">
    <property type="entry name" value="NUP58/p45/49"/>
</dbReference>
<dbReference type="GO" id="GO:0008139">
    <property type="term" value="F:nuclear localization sequence binding"/>
    <property type="evidence" value="ECO:0007669"/>
    <property type="project" value="InterPro"/>
</dbReference>
<dbReference type="PANTHER" id="PTHR13437:SF2">
    <property type="entry name" value="NUCLEOPORIN P58_P45"/>
    <property type="match status" value="1"/>
</dbReference>
<keyword evidence="7" id="KW-0539">Nucleus</keyword>
<reference evidence="10 11" key="1">
    <citation type="submission" date="2014-04" db="EMBL/GenBank/DDBJ databases">
        <authorList>
            <consortium name="DOE Joint Genome Institute"/>
            <person name="Kuo A."/>
            <person name="Martino E."/>
            <person name="Perotto S."/>
            <person name="Kohler A."/>
            <person name="Nagy L.G."/>
            <person name="Floudas D."/>
            <person name="Copeland A."/>
            <person name="Barry K.W."/>
            <person name="Cichocki N."/>
            <person name="Veneault-Fourrey C."/>
            <person name="LaButti K."/>
            <person name="Lindquist E.A."/>
            <person name="Lipzen A."/>
            <person name="Lundell T."/>
            <person name="Morin E."/>
            <person name="Murat C."/>
            <person name="Sun H."/>
            <person name="Tunlid A."/>
            <person name="Henrissat B."/>
            <person name="Grigoriev I.V."/>
            <person name="Hibbett D.S."/>
            <person name="Martin F."/>
            <person name="Nordberg H.P."/>
            <person name="Cantor M.N."/>
            <person name="Hua S.X."/>
        </authorList>
    </citation>
    <scope>NUCLEOTIDE SEQUENCE [LARGE SCALE GENOMIC DNA]</scope>
    <source>
        <strain evidence="10 11">Zn</strain>
    </source>
</reference>
<dbReference type="GO" id="GO:0015031">
    <property type="term" value="P:protein transport"/>
    <property type="evidence" value="ECO:0007669"/>
    <property type="project" value="UniProtKB-KW"/>
</dbReference>
<evidence type="ECO:0000256" key="1">
    <source>
        <dbReference type="ARBA" id="ARBA00004567"/>
    </source>
</evidence>
<name>A0A0C3HAU8_OIDMZ</name>
<keyword evidence="5" id="KW-0811">Translocation</keyword>
<evidence type="ECO:0000313" key="10">
    <source>
        <dbReference type="EMBL" id="KIN00355.1"/>
    </source>
</evidence>
<dbReference type="HOGENOM" id="CLU_027081_1_0_1"/>
<comment type="subcellular location">
    <subcellularLocation>
        <location evidence="1">Nucleus</location>
        <location evidence="1">Nuclear pore complex</location>
    </subcellularLocation>
</comment>
<dbReference type="InterPro" id="IPR025574">
    <property type="entry name" value="Nucleoporin_FG_rpt"/>
</dbReference>
<keyword evidence="3" id="KW-0509">mRNA transport</keyword>
<dbReference type="Pfam" id="PF13634">
    <property type="entry name" value="Nucleoporin_FG"/>
    <property type="match status" value="2"/>
</dbReference>
<dbReference type="AlphaFoldDB" id="A0A0C3HAU8"/>
<keyword evidence="11" id="KW-1185">Reference proteome</keyword>
<feature type="compositionally biased region" description="Polar residues" evidence="9">
    <location>
        <begin position="167"/>
        <end position="241"/>
    </location>
</feature>
<gene>
    <name evidence="10" type="ORF">OIDMADRAFT_180601</name>
</gene>
<proteinExistence type="predicted"/>
<dbReference type="PANTHER" id="PTHR13437">
    <property type="entry name" value="NUCLEOPORIN P58/P45 NUCLEOPORIN-LIKE PROTEIN 1"/>
    <property type="match status" value="1"/>
</dbReference>
<feature type="coiled-coil region" evidence="8">
    <location>
        <begin position="419"/>
        <end position="446"/>
    </location>
</feature>
<dbReference type="Gene3D" id="6.10.140.1350">
    <property type="match status" value="1"/>
</dbReference>
<reference evidence="11" key="2">
    <citation type="submission" date="2015-01" db="EMBL/GenBank/DDBJ databases">
        <title>Evolutionary Origins and Diversification of the Mycorrhizal Mutualists.</title>
        <authorList>
            <consortium name="DOE Joint Genome Institute"/>
            <consortium name="Mycorrhizal Genomics Consortium"/>
            <person name="Kohler A."/>
            <person name="Kuo A."/>
            <person name="Nagy L.G."/>
            <person name="Floudas D."/>
            <person name="Copeland A."/>
            <person name="Barry K.W."/>
            <person name="Cichocki N."/>
            <person name="Veneault-Fourrey C."/>
            <person name="LaButti K."/>
            <person name="Lindquist E.A."/>
            <person name="Lipzen A."/>
            <person name="Lundell T."/>
            <person name="Morin E."/>
            <person name="Murat C."/>
            <person name="Riley R."/>
            <person name="Ohm R."/>
            <person name="Sun H."/>
            <person name="Tunlid A."/>
            <person name="Henrissat B."/>
            <person name="Grigoriev I.V."/>
            <person name="Hibbett D.S."/>
            <person name="Martin F."/>
        </authorList>
    </citation>
    <scope>NUCLEOTIDE SEQUENCE [LARGE SCALE GENOMIC DNA]</scope>
    <source>
        <strain evidence="11">Zn</strain>
    </source>
</reference>
<evidence type="ECO:0000256" key="7">
    <source>
        <dbReference type="ARBA" id="ARBA00023242"/>
    </source>
</evidence>
<evidence type="ECO:0000256" key="3">
    <source>
        <dbReference type="ARBA" id="ARBA00022816"/>
    </source>
</evidence>
<dbReference type="GO" id="GO:0005643">
    <property type="term" value="C:nuclear pore"/>
    <property type="evidence" value="ECO:0007669"/>
    <property type="project" value="UniProtKB-SubCell"/>
</dbReference>
<protein>
    <recommendedName>
        <fullName evidence="12">Nucleoporin Nup54 alpha-helical domain-containing protein</fullName>
    </recommendedName>
</protein>
<keyword evidence="6" id="KW-0906">Nuclear pore complex</keyword>
<dbReference type="Proteomes" id="UP000054321">
    <property type="component" value="Unassembled WGS sequence"/>
</dbReference>
<dbReference type="Pfam" id="PF21121">
    <property type="entry name" value="Nup49_C"/>
    <property type="match status" value="1"/>
</dbReference>
<dbReference type="InParanoid" id="A0A0C3HAU8"/>
<accession>A0A0C3HAU8</accession>
<dbReference type="EMBL" id="KN832877">
    <property type="protein sequence ID" value="KIN00355.1"/>
    <property type="molecule type" value="Genomic_DNA"/>
</dbReference>
<evidence type="ECO:0000256" key="6">
    <source>
        <dbReference type="ARBA" id="ARBA00023132"/>
    </source>
</evidence>
<evidence type="ECO:0000256" key="8">
    <source>
        <dbReference type="SAM" id="Coils"/>
    </source>
</evidence>
<keyword evidence="8" id="KW-0175">Coiled coil</keyword>
<evidence type="ECO:0000313" key="11">
    <source>
        <dbReference type="Proteomes" id="UP000054321"/>
    </source>
</evidence>
<organism evidence="10 11">
    <name type="scientific">Oidiodendron maius (strain Zn)</name>
    <dbReference type="NCBI Taxonomy" id="913774"/>
    <lineage>
        <taxon>Eukaryota</taxon>
        <taxon>Fungi</taxon>
        <taxon>Dikarya</taxon>
        <taxon>Ascomycota</taxon>
        <taxon>Pezizomycotina</taxon>
        <taxon>Leotiomycetes</taxon>
        <taxon>Leotiomycetes incertae sedis</taxon>
        <taxon>Myxotrichaceae</taxon>
        <taxon>Oidiodendron</taxon>
    </lineage>
</organism>
<keyword evidence="2" id="KW-0813">Transport</keyword>
<keyword evidence="4" id="KW-0653">Protein transport</keyword>
<dbReference type="OrthoDB" id="2538017at2759"/>
<evidence type="ECO:0000256" key="5">
    <source>
        <dbReference type="ARBA" id="ARBA00023010"/>
    </source>
</evidence>
<dbReference type="GO" id="GO:0051028">
    <property type="term" value="P:mRNA transport"/>
    <property type="evidence" value="ECO:0007669"/>
    <property type="project" value="UniProtKB-KW"/>
</dbReference>
<dbReference type="GO" id="GO:0017056">
    <property type="term" value="F:structural constituent of nuclear pore"/>
    <property type="evidence" value="ECO:0007669"/>
    <property type="project" value="InterPro"/>
</dbReference>
<evidence type="ECO:0000256" key="2">
    <source>
        <dbReference type="ARBA" id="ARBA00022448"/>
    </source>
</evidence>
<dbReference type="STRING" id="913774.A0A0C3HAU8"/>
<evidence type="ECO:0000256" key="9">
    <source>
        <dbReference type="SAM" id="MobiDB-lite"/>
    </source>
</evidence>
<sequence length="522" mass="53495">MALARSASGPGGLSINTTSANSLFGSGTAATGGLFASTQASKPLFGASTTTTASQTGGLFGTAAPTSQVPAGGLFGSTAPASQTSAEGLFGSTAATSQPQTSGLFGSSTTTTLPQTGGLFGVATATSQPQVGGLFGSAATTSQPQAGGLFGSSTATSQPQAGGLFGSTASTTQPQTGGLFGSTQPSGGLFGSTNISQPTLGGTNTFGQSQPTTSLFGGLGTAQNQQSQPNTMFPSLNQSQVASGSTGLGGSAFGGGLTMGQGRNLQPQTIPGVKIDVANLRGTTRFNDLHEELQKQIEHMDNVIQGQINLKNDCNAIMAPHDSQLATVPSDVEFLRRKLVGLESSMAADAEAISHVREFIKSDAENAKLSFRAIDNLKLPPQYHVSGVWPAKPSSGDGRVQGGSESDVHDIVGFFSSNADELSATLAKYRKHITEIEQHLRSVEETSAQQINSLIARRNDGSAGDEDEIRQLAYALTEFEQSILHVAGKVGGLREGIQKLQLGNFMGTANGRSTNGYRNSVY</sequence>
<evidence type="ECO:0008006" key="12">
    <source>
        <dbReference type="Google" id="ProtNLM"/>
    </source>
</evidence>
<feature type="compositionally biased region" description="Polar residues" evidence="9">
    <location>
        <begin position="145"/>
        <end position="160"/>
    </location>
</feature>